<dbReference type="InterPro" id="IPR000614">
    <property type="entry name" value="FRMsr_CS"/>
</dbReference>
<dbReference type="GO" id="GO:0005829">
    <property type="term" value="C:cytosol"/>
    <property type="evidence" value="ECO:0007669"/>
    <property type="project" value="TreeGrafter"/>
</dbReference>
<name>A0A0F7SPE3_PHARH</name>
<dbReference type="InterPro" id="IPR051330">
    <property type="entry name" value="Phosphatase_reg/MetRdx"/>
</dbReference>
<dbReference type="InterPro" id="IPR003018">
    <property type="entry name" value="GAF"/>
</dbReference>
<sequence length="197" mass="21356">MPHGDIYIPEEVVDKPTFYANLLESLQPLLEDQAHSNWISNLSNASALMYHHFMAFGGDRAFGRTEEGDPIVNWCGFYIHARFFPLLSGSPDLLLLGPFAGRPACQQINPQAGKGVCADAFVQSSPMIVKDVDAYPGHIACDGETKSEIVLPLIDSKGRTVGVLDLDSVRLGTFGDEDRVGLEQVGKLLGSSCDFGN</sequence>
<feature type="domain" description="GAF" evidence="2">
    <location>
        <begin position="99"/>
        <end position="190"/>
    </location>
</feature>
<accession>A0A0F7SPE3</accession>
<evidence type="ECO:0000259" key="2">
    <source>
        <dbReference type="Pfam" id="PF13185"/>
    </source>
</evidence>
<dbReference type="PANTHER" id="PTHR21021">
    <property type="entry name" value="GAF/PUTATIVE CYTOSKELETAL PROTEIN"/>
    <property type="match status" value="1"/>
</dbReference>
<dbReference type="Gene3D" id="3.30.450.40">
    <property type="match status" value="1"/>
</dbReference>
<dbReference type="EMBL" id="LN483124">
    <property type="protein sequence ID" value="CED82345.1"/>
    <property type="molecule type" value="Genomic_DNA"/>
</dbReference>
<dbReference type="PANTHER" id="PTHR21021:SF15">
    <property type="entry name" value="FREE METHIONINE-R-SULFOXIDE REDUCTASE"/>
    <property type="match status" value="1"/>
</dbReference>
<proteinExistence type="inferred from homology"/>
<protein>
    <submittedName>
        <fullName evidence="3">E</fullName>
        <ecNumber evidence="3">1.8.4.14</ecNumber>
    </submittedName>
</protein>
<organism evidence="3">
    <name type="scientific">Phaffia rhodozyma</name>
    <name type="common">Yeast</name>
    <name type="synonym">Xanthophyllomyces dendrorhous</name>
    <dbReference type="NCBI Taxonomy" id="264483"/>
    <lineage>
        <taxon>Eukaryota</taxon>
        <taxon>Fungi</taxon>
        <taxon>Dikarya</taxon>
        <taxon>Basidiomycota</taxon>
        <taxon>Agaricomycotina</taxon>
        <taxon>Tremellomycetes</taxon>
        <taxon>Cystofilobasidiales</taxon>
        <taxon>Mrakiaceae</taxon>
        <taxon>Phaffia</taxon>
    </lineage>
</organism>
<evidence type="ECO:0000256" key="1">
    <source>
        <dbReference type="ARBA" id="ARBA00038454"/>
    </source>
</evidence>
<evidence type="ECO:0000313" key="3">
    <source>
        <dbReference type="EMBL" id="CED82345.1"/>
    </source>
</evidence>
<dbReference type="EC" id="1.8.4.14" evidence="3"/>
<keyword evidence="3" id="KW-0560">Oxidoreductase</keyword>
<dbReference type="PROSITE" id="PS01320">
    <property type="entry name" value="UPF0067"/>
    <property type="match status" value="1"/>
</dbReference>
<dbReference type="Pfam" id="PF13185">
    <property type="entry name" value="GAF_2"/>
    <property type="match status" value="1"/>
</dbReference>
<dbReference type="SUPFAM" id="SSF55781">
    <property type="entry name" value="GAF domain-like"/>
    <property type="match status" value="1"/>
</dbReference>
<dbReference type="AlphaFoldDB" id="A0A0F7SPE3"/>
<comment type="similarity">
    <text evidence="1">Belongs to the free Met sulfoxide reductase family.</text>
</comment>
<reference evidence="3" key="1">
    <citation type="submission" date="2014-08" db="EMBL/GenBank/DDBJ databases">
        <authorList>
            <person name="Sharma Rahul"/>
            <person name="Thines Marco"/>
        </authorList>
    </citation>
    <scope>NUCLEOTIDE SEQUENCE</scope>
</reference>
<dbReference type="GO" id="GO:0033745">
    <property type="term" value="F:L-methionine-(R)-S-oxide reductase activity"/>
    <property type="evidence" value="ECO:0007669"/>
    <property type="project" value="UniProtKB-EC"/>
</dbReference>
<dbReference type="InterPro" id="IPR029016">
    <property type="entry name" value="GAF-like_dom_sf"/>
</dbReference>